<reference evidence="3" key="1">
    <citation type="submission" date="2020-10" db="EMBL/GenBank/DDBJ databases">
        <title>High-Quality Genome Resource of Clonostachys rosea strain S41 by Oxford Nanopore Long-Read Sequencing.</title>
        <authorList>
            <person name="Wang H."/>
        </authorList>
    </citation>
    <scope>NUCLEOTIDE SEQUENCE</scope>
    <source>
        <strain evidence="3">S41</strain>
    </source>
</reference>
<feature type="compositionally biased region" description="Low complexity" evidence="1">
    <location>
        <begin position="244"/>
        <end position="260"/>
    </location>
</feature>
<feature type="signal peptide" evidence="2">
    <location>
        <begin position="1"/>
        <end position="19"/>
    </location>
</feature>
<evidence type="ECO:0000256" key="2">
    <source>
        <dbReference type="SAM" id="SignalP"/>
    </source>
</evidence>
<feature type="compositionally biased region" description="Polar residues" evidence="1">
    <location>
        <begin position="319"/>
        <end position="343"/>
    </location>
</feature>
<keyword evidence="2" id="KW-0732">Signal</keyword>
<proteinExistence type="predicted"/>
<sequence length="379" mass="42688">MQRTYPVSWRAGWWRLCIALHLKPKPLANEVCSIVKYQGGEGGDLPIFVRSYLLCTSCLPVGQFAHATHTHAAMMPEVQYNPQGAVWKYTYAEGSESGQVFFHSPQRHWSDQRASLVLRQVNSTDENKVWINTDPSLVVRCDELNSFPTPEDAHGVIICSGLARSLSPSRIQVTHHRGERIWVEHTLNPECGPNGLIPVISLDTLEHFEIPHRHICFVAQVTRFDALGSQYYGTLVGPALNRQSVEPQEHQSQQQPQRSQAYVEWPASKPQLARFQWHPCRPDAGEDASSSRHGLQLLESVEERRRLFQTNWAVVSQHLRTPTQSGEENDAISLSRSSAQADTQAVRKNPEESQPRPESTSWVRVASTQGNLAEQIGII</sequence>
<protein>
    <submittedName>
        <fullName evidence="3">Uncharacterized protein</fullName>
    </submittedName>
</protein>
<dbReference type="EMBL" id="JADCTT010000002">
    <property type="protein sequence ID" value="KAF9757297.1"/>
    <property type="molecule type" value="Genomic_DNA"/>
</dbReference>
<name>A0A8H7NKI2_BIOOC</name>
<feature type="chain" id="PRO_5034840808" evidence="2">
    <location>
        <begin position="20"/>
        <end position="379"/>
    </location>
</feature>
<feature type="region of interest" description="Disordered" evidence="1">
    <location>
        <begin position="319"/>
        <end position="363"/>
    </location>
</feature>
<dbReference type="Proteomes" id="UP000616885">
    <property type="component" value="Unassembled WGS sequence"/>
</dbReference>
<feature type="region of interest" description="Disordered" evidence="1">
    <location>
        <begin position="244"/>
        <end position="263"/>
    </location>
</feature>
<comment type="caution">
    <text evidence="3">The sequence shown here is derived from an EMBL/GenBank/DDBJ whole genome shotgun (WGS) entry which is preliminary data.</text>
</comment>
<gene>
    <name evidence="3" type="ORF">IM811_008241</name>
</gene>
<evidence type="ECO:0000256" key="1">
    <source>
        <dbReference type="SAM" id="MobiDB-lite"/>
    </source>
</evidence>
<evidence type="ECO:0000313" key="4">
    <source>
        <dbReference type="Proteomes" id="UP000616885"/>
    </source>
</evidence>
<accession>A0A8H7NKI2</accession>
<evidence type="ECO:0000313" key="3">
    <source>
        <dbReference type="EMBL" id="KAF9757297.1"/>
    </source>
</evidence>
<dbReference type="AlphaFoldDB" id="A0A8H7NKI2"/>
<organism evidence="3 4">
    <name type="scientific">Bionectria ochroleuca</name>
    <name type="common">Gliocladium roseum</name>
    <dbReference type="NCBI Taxonomy" id="29856"/>
    <lineage>
        <taxon>Eukaryota</taxon>
        <taxon>Fungi</taxon>
        <taxon>Dikarya</taxon>
        <taxon>Ascomycota</taxon>
        <taxon>Pezizomycotina</taxon>
        <taxon>Sordariomycetes</taxon>
        <taxon>Hypocreomycetidae</taxon>
        <taxon>Hypocreales</taxon>
        <taxon>Bionectriaceae</taxon>
        <taxon>Clonostachys</taxon>
    </lineage>
</organism>